<dbReference type="KEGG" id="dosa:Os04g0433200"/>
<reference evidence="6 7" key="1">
    <citation type="journal article" date="2005" name="Nature">
        <title>The map-based sequence of the rice genome.</title>
        <authorList>
            <consortium name="International rice genome sequencing project (IRGSP)"/>
            <person name="Matsumoto T."/>
            <person name="Wu J."/>
            <person name="Kanamori H."/>
            <person name="Katayose Y."/>
            <person name="Fujisawa M."/>
            <person name="Namiki N."/>
            <person name="Mizuno H."/>
            <person name="Yamamoto K."/>
            <person name="Antonio B.A."/>
            <person name="Baba T."/>
            <person name="Sakata K."/>
            <person name="Nagamura Y."/>
            <person name="Aoki H."/>
            <person name="Arikawa K."/>
            <person name="Arita K."/>
            <person name="Bito T."/>
            <person name="Chiden Y."/>
            <person name="Fujitsuka N."/>
            <person name="Fukunaka R."/>
            <person name="Hamada M."/>
            <person name="Harada C."/>
            <person name="Hayashi A."/>
            <person name="Hijishita S."/>
            <person name="Honda M."/>
            <person name="Hosokawa S."/>
            <person name="Ichikawa Y."/>
            <person name="Idonuma A."/>
            <person name="Iijima M."/>
            <person name="Ikeda M."/>
            <person name="Ikeno M."/>
            <person name="Ito K."/>
            <person name="Ito S."/>
            <person name="Ito T."/>
            <person name="Ito Y."/>
            <person name="Ito Y."/>
            <person name="Iwabuchi A."/>
            <person name="Kamiya K."/>
            <person name="Karasawa W."/>
            <person name="Kurita K."/>
            <person name="Katagiri S."/>
            <person name="Kikuta A."/>
            <person name="Kobayashi H."/>
            <person name="Kobayashi N."/>
            <person name="Machita K."/>
            <person name="Maehara T."/>
            <person name="Masukawa M."/>
            <person name="Mizubayashi T."/>
            <person name="Mukai Y."/>
            <person name="Nagasaki H."/>
            <person name="Nagata Y."/>
            <person name="Naito S."/>
            <person name="Nakashima M."/>
            <person name="Nakama Y."/>
            <person name="Nakamichi Y."/>
            <person name="Nakamura M."/>
            <person name="Meguro A."/>
            <person name="Negishi M."/>
            <person name="Ohta I."/>
            <person name="Ohta T."/>
            <person name="Okamoto M."/>
            <person name="Ono N."/>
            <person name="Saji S."/>
            <person name="Sakaguchi M."/>
            <person name="Sakai K."/>
            <person name="Shibata M."/>
            <person name="Shimokawa T."/>
            <person name="Song J."/>
            <person name="Takazaki Y."/>
            <person name="Terasawa K."/>
            <person name="Tsugane M."/>
            <person name="Tsuji K."/>
            <person name="Ueda S."/>
            <person name="Waki K."/>
            <person name="Yamagata H."/>
            <person name="Yamamoto M."/>
            <person name="Yamamoto S."/>
            <person name="Yamane H."/>
            <person name="Yoshiki S."/>
            <person name="Yoshihara R."/>
            <person name="Yukawa K."/>
            <person name="Zhong H."/>
            <person name="Yano M."/>
            <person name="Yuan Q."/>
            <person name="Ouyang S."/>
            <person name="Liu J."/>
            <person name="Jones K.M."/>
            <person name="Gansberger K."/>
            <person name="Moffat K."/>
            <person name="Hill J."/>
            <person name="Bera J."/>
            <person name="Fadrosh D."/>
            <person name="Jin S."/>
            <person name="Johri S."/>
            <person name="Kim M."/>
            <person name="Overton L."/>
            <person name="Reardon M."/>
            <person name="Tsitrin T."/>
            <person name="Vuong H."/>
            <person name="Weaver B."/>
            <person name="Ciecko A."/>
            <person name="Tallon L."/>
            <person name="Jackson J."/>
            <person name="Pai G."/>
            <person name="Aken S.V."/>
            <person name="Utterback T."/>
            <person name="Reidmuller S."/>
            <person name="Feldblyum T."/>
            <person name="Hsiao J."/>
            <person name="Zismann V."/>
            <person name="Iobst S."/>
            <person name="de Vazeille A.R."/>
            <person name="Buell C.R."/>
            <person name="Ying K."/>
            <person name="Li Y."/>
            <person name="Lu T."/>
            <person name="Huang Y."/>
            <person name="Zhao Q."/>
            <person name="Feng Q."/>
            <person name="Zhang L."/>
            <person name="Zhu J."/>
            <person name="Weng Q."/>
            <person name="Mu J."/>
            <person name="Lu Y."/>
            <person name="Fan D."/>
            <person name="Liu Y."/>
            <person name="Guan J."/>
            <person name="Zhang Y."/>
            <person name="Yu S."/>
            <person name="Liu X."/>
            <person name="Zhang Y."/>
            <person name="Hong G."/>
            <person name="Han B."/>
            <person name="Choisne N."/>
            <person name="Demange N."/>
            <person name="Orjeda G."/>
            <person name="Samain S."/>
            <person name="Cattolico L."/>
            <person name="Pelletier E."/>
            <person name="Couloux A."/>
            <person name="Segurens B."/>
            <person name="Wincker P."/>
            <person name="D'Hont A."/>
            <person name="Scarpelli C."/>
            <person name="Weissenbach J."/>
            <person name="Salanoubat M."/>
            <person name="Quetier F."/>
            <person name="Yu Y."/>
            <person name="Kim H.R."/>
            <person name="Rambo T."/>
            <person name="Currie J."/>
            <person name="Collura K."/>
            <person name="Luo M."/>
            <person name="Yang T."/>
            <person name="Ammiraju J.S.S."/>
            <person name="Engler F."/>
            <person name="Soderlund C."/>
            <person name="Wing R.A."/>
            <person name="Palmer L.E."/>
            <person name="de la Bastide M."/>
            <person name="Spiegel L."/>
            <person name="Nascimento L."/>
            <person name="Zutavern T."/>
            <person name="O'Shaughnessy A."/>
            <person name="Dike S."/>
            <person name="Dedhia N."/>
            <person name="Preston R."/>
            <person name="Balija V."/>
            <person name="McCombie W.R."/>
            <person name="Chow T."/>
            <person name="Chen H."/>
            <person name="Chung M."/>
            <person name="Chen C."/>
            <person name="Shaw J."/>
            <person name="Wu H."/>
            <person name="Hsiao K."/>
            <person name="Chao Y."/>
            <person name="Chu M."/>
            <person name="Cheng C."/>
            <person name="Hour A."/>
            <person name="Lee P."/>
            <person name="Lin S."/>
            <person name="Lin Y."/>
            <person name="Liou J."/>
            <person name="Liu S."/>
            <person name="Hsing Y."/>
            <person name="Raghuvanshi S."/>
            <person name="Mohanty A."/>
            <person name="Bharti A.K."/>
            <person name="Gaur A."/>
            <person name="Gupta V."/>
            <person name="Kumar D."/>
            <person name="Ravi V."/>
            <person name="Vij S."/>
            <person name="Kapur A."/>
            <person name="Khurana P."/>
            <person name="Khurana P."/>
            <person name="Khurana J.P."/>
            <person name="Tyagi A.K."/>
            <person name="Gaikwad K."/>
            <person name="Singh A."/>
            <person name="Dalal V."/>
            <person name="Srivastava S."/>
            <person name="Dixit A."/>
            <person name="Pal A.K."/>
            <person name="Ghazi I.A."/>
            <person name="Yadav M."/>
            <person name="Pandit A."/>
            <person name="Bhargava A."/>
            <person name="Sureshbabu K."/>
            <person name="Batra K."/>
            <person name="Sharma T.R."/>
            <person name="Mohapatra T."/>
            <person name="Singh N.K."/>
            <person name="Messing J."/>
            <person name="Nelson A.B."/>
            <person name="Fuks G."/>
            <person name="Kavchok S."/>
            <person name="Keizer G."/>
            <person name="Linton E."/>
            <person name="Llaca V."/>
            <person name="Song R."/>
            <person name="Tanyolac B."/>
            <person name="Young S."/>
            <person name="Ho-Il K."/>
            <person name="Hahn J.H."/>
            <person name="Sangsakoo G."/>
            <person name="Vanavichit A."/>
            <person name="de Mattos Luiz.A.T."/>
            <person name="Zimmer P.D."/>
            <person name="Malone G."/>
            <person name="Dellagostin O."/>
            <person name="de Oliveira A.C."/>
            <person name="Bevan M."/>
            <person name="Bancroft I."/>
            <person name="Minx P."/>
            <person name="Cordum H."/>
            <person name="Wilson R."/>
            <person name="Cheng Z."/>
            <person name="Jin W."/>
            <person name="Jiang J."/>
            <person name="Leong S.A."/>
            <person name="Iwama H."/>
            <person name="Gojobori T."/>
            <person name="Itoh T."/>
            <person name="Niimura Y."/>
            <person name="Fujii Y."/>
            <person name="Habara T."/>
            <person name="Sakai H."/>
            <person name="Sato Y."/>
            <person name="Wilson G."/>
            <person name="Kumar K."/>
            <person name="McCouch S."/>
            <person name="Juretic N."/>
            <person name="Hoen D."/>
            <person name="Wright S."/>
            <person name="Bruskiewich R."/>
            <person name="Bureau T."/>
            <person name="Miyao A."/>
            <person name="Hirochika H."/>
            <person name="Nishikawa T."/>
            <person name="Kadowaki K."/>
            <person name="Sugiura M."/>
            <person name="Burr B."/>
            <person name="Sasaki T."/>
        </authorList>
    </citation>
    <scope>NUCLEOTIDE SEQUENCE [LARGE SCALE GENOMIC DNA]</scope>
    <source>
        <strain evidence="7">cv. Nipponbare</strain>
    </source>
</reference>
<sequence>HAIVRVAIGIGEQVYSILLLTIFFIEVSVIGYIPYFGKPMNFLLLSLMYAYYCFEYKWNFFAVSLNERLDFFESNWAFFAGFGMLIIIHCIWCKIYAFAFLGHDALPVSALDCNAK</sequence>
<name>C7J0Y7_ORYSJ</name>
<evidence type="ECO:0000313" key="7">
    <source>
        <dbReference type="Proteomes" id="UP000000763"/>
    </source>
</evidence>
<evidence type="ECO:0000256" key="3">
    <source>
        <dbReference type="ARBA" id="ARBA00022989"/>
    </source>
</evidence>
<evidence type="ECO:0000256" key="2">
    <source>
        <dbReference type="ARBA" id="ARBA00022692"/>
    </source>
</evidence>
<evidence type="ECO:0000256" key="1">
    <source>
        <dbReference type="ARBA" id="ARBA00004141"/>
    </source>
</evidence>
<evidence type="ECO:0000256" key="5">
    <source>
        <dbReference type="SAM" id="Phobius"/>
    </source>
</evidence>
<keyword evidence="4 5" id="KW-0472">Membrane</keyword>
<comment type="subcellular location">
    <subcellularLocation>
        <location evidence="1">Membrane</location>
        <topology evidence="1">Multi-pass membrane protein</topology>
    </subcellularLocation>
</comment>
<organism evidence="6 7">
    <name type="scientific">Oryza sativa subsp. japonica</name>
    <name type="common">Rice</name>
    <dbReference type="NCBI Taxonomy" id="39947"/>
    <lineage>
        <taxon>Eukaryota</taxon>
        <taxon>Viridiplantae</taxon>
        <taxon>Streptophyta</taxon>
        <taxon>Embryophyta</taxon>
        <taxon>Tracheophyta</taxon>
        <taxon>Spermatophyta</taxon>
        <taxon>Magnoliopsida</taxon>
        <taxon>Liliopsida</taxon>
        <taxon>Poales</taxon>
        <taxon>Poaceae</taxon>
        <taxon>BOP clade</taxon>
        <taxon>Oryzoideae</taxon>
        <taxon>Oryzeae</taxon>
        <taxon>Oryzinae</taxon>
        <taxon>Oryza</taxon>
        <taxon>Oryza sativa</taxon>
    </lineage>
</organism>
<feature type="transmembrane region" description="Helical" evidence="5">
    <location>
        <begin position="78"/>
        <end position="101"/>
    </location>
</feature>
<dbReference type="AlphaFoldDB" id="C7J0Y7"/>
<feature type="non-terminal residue" evidence="6">
    <location>
        <position position="1"/>
    </location>
</feature>
<evidence type="ECO:0000256" key="4">
    <source>
        <dbReference type="ARBA" id="ARBA00023136"/>
    </source>
</evidence>
<feature type="transmembrane region" description="Helical" evidence="5">
    <location>
        <begin position="40"/>
        <end position="58"/>
    </location>
</feature>
<dbReference type="PANTHER" id="PTHR21389:SF0">
    <property type="entry name" value="ETOPOSIDE-INDUCED PROTEIN 2.4 HOMOLOG"/>
    <property type="match status" value="1"/>
</dbReference>
<dbReference type="PANTHER" id="PTHR21389">
    <property type="entry name" value="P53 INDUCED PROTEIN"/>
    <property type="match status" value="1"/>
</dbReference>
<accession>C7J0Y7</accession>
<dbReference type="Pfam" id="PF07264">
    <property type="entry name" value="EI24"/>
    <property type="match status" value="1"/>
</dbReference>
<dbReference type="EMBL" id="AP008210">
    <property type="protein sequence ID" value="BAH92679.1"/>
    <property type="molecule type" value="Genomic_DNA"/>
</dbReference>
<proteinExistence type="predicted"/>
<feature type="transmembrane region" description="Helical" evidence="5">
    <location>
        <begin position="14"/>
        <end position="33"/>
    </location>
</feature>
<protein>
    <submittedName>
        <fullName evidence="6">Os04g0433200 protein</fullName>
    </submittedName>
</protein>
<evidence type="ECO:0000313" key="6">
    <source>
        <dbReference type="EMBL" id="BAH92679.1"/>
    </source>
</evidence>
<reference evidence="7" key="2">
    <citation type="journal article" date="2008" name="Nucleic Acids Res.">
        <title>The rice annotation project database (RAP-DB): 2008 update.</title>
        <authorList>
            <consortium name="The rice annotation project (RAP)"/>
        </authorList>
    </citation>
    <scope>GENOME REANNOTATION</scope>
    <source>
        <strain evidence="7">cv. Nipponbare</strain>
    </source>
</reference>
<keyword evidence="3 5" id="KW-1133">Transmembrane helix</keyword>
<dbReference type="InterPro" id="IPR059112">
    <property type="entry name" value="CysZ/EI24"/>
</dbReference>
<gene>
    <name evidence="6" type="ordered locus">Os04g0433200</name>
</gene>
<dbReference type="Proteomes" id="UP000000763">
    <property type="component" value="Chromosome 4"/>
</dbReference>
<dbReference type="GO" id="GO:0016020">
    <property type="term" value="C:membrane"/>
    <property type="evidence" value="ECO:0007669"/>
    <property type="project" value="UniProtKB-SubCell"/>
</dbReference>
<keyword evidence="2 5" id="KW-0812">Transmembrane</keyword>